<keyword evidence="2" id="KW-0732">Signal</keyword>
<keyword evidence="1" id="KW-1133">Transmembrane helix</keyword>
<comment type="caution">
    <text evidence="3">The sequence shown here is derived from an EMBL/GenBank/DDBJ whole genome shotgun (WGS) entry which is preliminary data.</text>
</comment>
<keyword evidence="4" id="KW-1185">Reference proteome</keyword>
<protein>
    <recommendedName>
        <fullName evidence="5">Secreted protein</fullName>
    </recommendedName>
</protein>
<gene>
    <name evidence="3" type="ORF">D1614_20010</name>
</gene>
<keyword evidence="1" id="KW-0472">Membrane</keyword>
<evidence type="ECO:0000313" key="4">
    <source>
        <dbReference type="Proteomes" id="UP000265926"/>
    </source>
</evidence>
<evidence type="ECO:0000256" key="1">
    <source>
        <dbReference type="SAM" id="Phobius"/>
    </source>
</evidence>
<proteinExistence type="predicted"/>
<name>A0A399SSH3_9BACT</name>
<dbReference type="RefSeq" id="WP_119439762.1">
    <property type="nucleotide sequence ID" value="NZ_QWGR01000016.1"/>
</dbReference>
<feature type="signal peptide" evidence="2">
    <location>
        <begin position="1"/>
        <end position="18"/>
    </location>
</feature>
<organism evidence="3 4">
    <name type="scientific">Maribellus luteus</name>
    <dbReference type="NCBI Taxonomy" id="2305463"/>
    <lineage>
        <taxon>Bacteria</taxon>
        <taxon>Pseudomonadati</taxon>
        <taxon>Bacteroidota</taxon>
        <taxon>Bacteroidia</taxon>
        <taxon>Marinilabiliales</taxon>
        <taxon>Prolixibacteraceae</taxon>
        <taxon>Maribellus</taxon>
    </lineage>
</organism>
<evidence type="ECO:0008006" key="5">
    <source>
        <dbReference type="Google" id="ProtNLM"/>
    </source>
</evidence>
<reference evidence="3 4" key="1">
    <citation type="submission" date="2018-08" db="EMBL/GenBank/DDBJ databases">
        <title>Pallidiluteibacterium maritimus gen. nov., sp. nov., isolated from coastal sediment.</title>
        <authorList>
            <person name="Zhou L.Y."/>
        </authorList>
    </citation>
    <scope>NUCLEOTIDE SEQUENCE [LARGE SCALE GENOMIC DNA]</scope>
    <source>
        <strain evidence="3 4">XSD2</strain>
    </source>
</reference>
<keyword evidence="1" id="KW-0812">Transmembrane</keyword>
<dbReference type="EMBL" id="QWGR01000016">
    <property type="protein sequence ID" value="RIJ46258.1"/>
    <property type="molecule type" value="Genomic_DNA"/>
</dbReference>
<sequence>MKKLLLVLWAVIPFFVYSQNQVTTKSGIVFIAKIDGLYGTKLVFSEIVPELKNDEIDISDVVSIAGEIPTFRSKSIKRKNSDVKFLSGDFSKEYKENLKEKRVSDDLYFDPNAKNQELNENVTAGDYLQSAGIRYLTGVGLGFGGAGISLIGASSEQESLIVVGGIAALTGAIFIVTGHLQLIKAGEKMNRDAVTLSPSNNGIGLVINF</sequence>
<evidence type="ECO:0000256" key="2">
    <source>
        <dbReference type="SAM" id="SignalP"/>
    </source>
</evidence>
<feature type="chain" id="PRO_5017248738" description="Secreted protein" evidence="2">
    <location>
        <begin position="19"/>
        <end position="209"/>
    </location>
</feature>
<accession>A0A399SSH3</accession>
<dbReference type="Proteomes" id="UP000265926">
    <property type="component" value="Unassembled WGS sequence"/>
</dbReference>
<feature type="transmembrane region" description="Helical" evidence="1">
    <location>
        <begin position="160"/>
        <end position="182"/>
    </location>
</feature>
<evidence type="ECO:0000313" key="3">
    <source>
        <dbReference type="EMBL" id="RIJ46258.1"/>
    </source>
</evidence>
<dbReference type="AlphaFoldDB" id="A0A399SSH3"/>